<sequence>MIKAVIFDLDDTLLWDEKSVKHAFERTCELAVKKYGLNPDELEAAVREHARKLYASYDTYEFTQMIGINPFEGLWANFLDEGEDFAKLKEIAPLYRREAWTAGLKSLGVDDPEFGLELAEAFPRERKKTALLFDDTIQVLDKLKGHYQLLMLTNGSPELQNTKLTLTPELVAYFDQIVISGDFGKGKPDPTIFEHTLKLLSLDKGEVVMVGDNLNTDILGAKRAGITSVWLNRHDRKPVDVKPTYEITNLLELLPILED</sequence>
<dbReference type="NCBIfam" id="TIGR01509">
    <property type="entry name" value="HAD-SF-IA-v3"/>
    <property type="match status" value="1"/>
</dbReference>
<organism evidence="4 5">
    <name type="scientific">Oceanobacillus profundus</name>
    <dbReference type="NCBI Taxonomy" id="372463"/>
    <lineage>
        <taxon>Bacteria</taxon>
        <taxon>Bacillati</taxon>
        <taxon>Bacillota</taxon>
        <taxon>Bacilli</taxon>
        <taxon>Bacillales</taxon>
        <taxon>Bacillaceae</taxon>
        <taxon>Oceanobacillus</taxon>
    </lineage>
</organism>
<gene>
    <name evidence="4" type="ORF">D1B32_16060</name>
</gene>
<comment type="cofactor">
    <cofactor evidence="3">
        <name>Mg(2+)</name>
        <dbReference type="ChEBI" id="CHEBI:18420"/>
    </cofactor>
    <cofactor evidence="3">
        <name>Co(2+)</name>
        <dbReference type="ChEBI" id="CHEBI:48828"/>
    </cofactor>
</comment>
<dbReference type="HAMAP" id="MF_02240">
    <property type="entry name" value="PSP"/>
    <property type="match status" value="1"/>
</dbReference>
<dbReference type="Gene3D" id="3.40.50.1000">
    <property type="entry name" value="HAD superfamily/HAD-like"/>
    <property type="match status" value="1"/>
</dbReference>
<protein>
    <recommendedName>
        <fullName evidence="3">Phosphoserine phosphatase</fullName>
        <shortName evidence="3">PSP</shortName>
        <ecNumber evidence="3">3.1.3.3</ecNumber>
    </recommendedName>
</protein>
<dbReference type="GO" id="GO:0006564">
    <property type="term" value="P:L-serine biosynthetic process"/>
    <property type="evidence" value="ECO:0007669"/>
    <property type="project" value="UniProtKB-UniRule"/>
</dbReference>
<dbReference type="Gene3D" id="1.20.120.1600">
    <property type="match status" value="1"/>
</dbReference>
<dbReference type="InterPro" id="IPR006439">
    <property type="entry name" value="HAD-SF_hydro_IA"/>
</dbReference>
<keyword evidence="5" id="KW-1185">Reference proteome</keyword>
<evidence type="ECO:0000313" key="5">
    <source>
        <dbReference type="Proteomes" id="UP000285456"/>
    </source>
</evidence>
<dbReference type="RefSeq" id="WP_118889891.1">
    <property type="nucleotide sequence ID" value="NZ_PHUT01000012.1"/>
</dbReference>
<keyword evidence="2 3" id="KW-0460">Magnesium</keyword>
<dbReference type="EC" id="3.1.3.3" evidence="3"/>
<comment type="caution">
    <text evidence="4">The sequence shown here is derived from an EMBL/GenBank/DDBJ whole genome shotgun (WGS) entry which is preliminary data.</text>
</comment>
<keyword evidence="1 3" id="KW-0378">Hydrolase</keyword>
<dbReference type="Pfam" id="PF00702">
    <property type="entry name" value="Hydrolase"/>
    <property type="match status" value="1"/>
</dbReference>
<keyword evidence="3" id="KW-0028">Amino-acid biosynthesis</keyword>
<dbReference type="SFLD" id="SFLDS00003">
    <property type="entry name" value="Haloacid_Dehalogenase"/>
    <property type="match status" value="1"/>
</dbReference>
<comment type="similarity">
    <text evidence="3">Belongs to the HAD-like hydrolase superfamily.</text>
</comment>
<dbReference type="OrthoDB" id="9809962at2"/>
<evidence type="ECO:0000313" key="4">
    <source>
        <dbReference type="EMBL" id="RHW30628.1"/>
    </source>
</evidence>
<dbReference type="PANTHER" id="PTHR46470">
    <property type="entry name" value="N-ACYLNEURAMINATE-9-PHOSPHATASE"/>
    <property type="match status" value="1"/>
</dbReference>
<comment type="catalytic activity">
    <reaction evidence="3">
        <text>O-phospho-L-serine + H2O = L-serine + phosphate</text>
        <dbReference type="Rhea" id="RHEA:21208"/>
        <dbReference type="ChEBI" id="CHEBI:15377"/>
        <dbReference type="ChEBI" id="CHEBI:33384"/>
        <dbReference type="ChEBI" id="CHEBI:43474"/>
        <dbReference type="ChEBI" id="CHEBI:57524"/>
        <dbReference type="EC" id="3.1.3.3"/>
    </reaction>
</comment>
<comment type="function">
    <text evidence="3">Catalyzes the last step of the phosphorylated serine biosynthetic pathway, i.e. dephosphorylation of O-phospho-L-serine to form L-serine.</text>
</comment>
<accession>A0A417YDD8</accession>
<keyword evidence="3" id="KW-0170">Cobalt</keyword>
<evidence type="ECO:0000256" key="1">
    <source>
        <dbReference type="ARBA" id="ARBA00022801"/>
    </source>
</evidence>
<evidence type="ECO:0000256" key="2">
    <source>
        <dbReference type="ARBA" id="ARBA00022842"/>
    </source>
</evidence>
<dbReference type="PANTHER" id="PTHR46470:SF3">
    <property type="entry name" value="N-ACYLNEURAMINATE-9-PHOSPHATASE"/>
    <property type="match status" value="1"/>
</dbReference>
<dbReference type="EMBL" id="QWEH01000012">
    <property type="protein sequence ID" value="RHW30628.1"/>
    <property type="molecule type" value="Genomic_DNA"/>
</dbReference>
<dbReference type="GO" id="GO:0036424">
    <property type="term" value="F:L-phosphoserine phosphatase activity"/>
    <property type="evidence" value="ECO:0007669"/>
    <property type="project" value="UniProtKB-UniRule"/>
</dbReference>
<dbReference type="SUPFAM" id="SSF56784">
    <property type="entry name" value="HAD-like"/>
    <property type="match status" value="1"/>
</dbReference>
<dbReference type="AlphaFoldDB" id="A0A417YDD8"/>
<dbReference type="SFLD" id="SFLDG01129">
    <property type="entry name" value="C1.5:_HAD__Beta-PGM__Phosphata"/>
    <property type="match status" value="1"/>
</dbReference>
<dbReference type="NCBIfam" id="TIGR01549">
    <property type="entry name" value="HAD-SF-IA-v1"/>
    <property type="match status" value="1"/>
</dbReference>
<comment type="catalytic activity">
    <reaction evidence="3">
        <text>O-phospho-D-serine + H2O = D-serine + phosphate</text>
        <dbReference type="Rhea" id="RHEA:24873"/>
        <dbReference type="ChEBI" id="CHEBI:15377"/>
        <dbReference type="ChEBI" id="CHEBI:35247"/>
        <dbReference type="ChEBI" id="CHEBI:43474"/>
        <dbReference type="ChEBI" id="CHEBI:58680"/>
        <dbReference type="EC" id="3.1.3.3"/>
    </reaction>
</comment>
<proteinExistence type="inferred from homology"/>
<dbReference type="InterPro" id="IPR051400">
    <property type="entry name" value="HAD-like_hydrolase"/>
</dbReference>
<name>A0A417YDD8_9BACI</name>
<dbReference type="InterPro" id="IPR036412">
    <property type="entry name" value="HAD-like_sf"/>
</dbReference>
<dbReference type="InterPro" id="IPR023214">
    <property type="entry name" value="HAD_sf"/>
</dbReference>
<dbReference type="Proteomes" id="UP000285456">
    <property type="component" value="Unassembled WGS sequence"/>
</dbReference>
<dbReference type="SFLD" id="SFLDG01135">
    <property type="entry name" value="C1.5.6:_HAD__Beta-PGM__Phospha"/>
    <property type="match status" value="1"/>
</dbReference>
<keyword evidence="3" id="KW-0718">Serine biosynthesis</keyword>
<comment type="pathway">
    <text evidence="3">Amino-acid biosynthesis; L-serine biosynthesis; L-serine from 3-phospho-D-glycerate: step 3/3.</text>
</comment>
<reference evidence="4 5" key="1">
    <citation type="journal article" date="2007" name="Int. J. Syst. Evol. Microbiol.">
        <title>Oceanobacillus profundus sp. nov., isolated from a deep-sea sediment core.</title>
        <authorList>
            <person name="Kim Y.G."/>
            <person name="Choi D.H."/>
            <person name="Hyun S."/>
            <person name="Cho B.C."/>
        </authorList>
    </citation>
    <scope>NUCLEOTIDE SEQUENCE [LARGE SCALE GENOMIC DNA]</scope>
    <source>
        <strain evidence="4 5">DSM 18246</strain>
    </source>
</reference>
<dbReference type="InterPro" id="IPR044266">
    <property type="entry name" value="PSP_YsaA"/>
</dbReference>
<evidence type="ECO:0000256" key="3">
    <source>
        <dbReference type="HAMAP-Rule" id="MF_02240"/>
    </source>
</evidence>